<dbReference type="AlphaFoldDB" id="R7ZS28"/>
<comment type="caution">
    <text evidence="1">The sequence shown here is derived from an EMBL/GenBank/DDBJ whole genome shotgun (WGS) entry which is preliminary data.</text>
</comment>
<protein>
    <submittedName>
        <fullName evidence="1">Membrane dipeptidase</fullName>
        <ecNumber evidence="1">3.4.13.19</ecNumber>
    </submittedName>
</protein>
<sequence length="356" mass="39627">MFTIDAHLDLSMNALEWNRDLTRPLHEINGREKGLTDKADRGNATVSLPTLREGHIGLVVATQIARYVAPGNPLPGWHSPHQAWAQTQGQLAWYKAMEDAGEMVQITDLTGLESHLALWSDGEPASQKPVGYILSLEGADSIIDLSYLEKSFESGLRALGPAHYGPGRYAQGTDATGFMGQRGRELLRLMESLNIILDATHLCDDSFWEALDHFNGPVWASHNNCRALVNHNRQFSDEQLRALIERGAVIGAALDAWMMVPGWIRGKSLPKEMDCDLEKIIDHMDHICQLAGNADHIGIGSDLDGAYGREQSPYDLESIADLQRIPGMLVRRGYSEKDIEGVMHGNWLRFLRRSWA</sequence>
<dbReference type="SUPFAM" id="SSF51556">
    <property type="entry name" value="Metallo-dependent hydrolases"/>
    <property type="match status" value="1"/>
</dbReference>
<dbReference type="InterPro" id="IPR008257">
    <property type="entry name" value="Pept_M19"/>
</dbReference>
<dbReference type="PATRIC" id="fig|1288963.3.peg.2666"/>
<dbReference type="GO" id="GO:0006508">
    <property type="term" value="P:proteolysis"/>
    <property type="evidence" value="ECO:0007669"/>
    <property type="project" value="InterPro"/>
</dbReference>
<dbReference type="EC" id="3.4.13.19" evidence="1"/>
<evidence type="ECO:0000313" key="2">
    <source>
        <dbReference type="Proteomes" id="UP000013909"/>
    </source>
</evidence>
<dbReference type="EMBL" id="AQHR01000073">
    <property type="protein sequence ID" value="EON76804.1"/>
    <property type="molecule type" value="Genomic_DNA"/>
</dbReference>
<keyword evidence="1" id="KW-0645">Protease</keyword>
<gene>
    <name evidence="1" type="ORF">ADIS_2675</name>
</gene>
<evidence type="ECO:0000313" key="1">
    <source>
        <dbReference type="EMBL" id="EON76804.1"/>
    </source>
</evidence>
<name>R7ZS28_9BACT</name>
<proteinExistence type="predicted"/>
<reference evidence="1 2" key="1">
    <citation type="submission" date="2013-02" db="EMBL/GenBank/DDBJ databases">
        <title>A novel strain isolated from Lonar lake, Maharashtra, India.</title>
        <authorList>
            <person name="Singh A."/>
        </authorList>
    </citation>
    <scope>NUCLEOTIDE SEQUENCE [LARGE SCALE GENOMIC DNA]</scope>
    <source>
        <strain evidence="1 2">AK24</strain>
    </source>
</reference>
<dbReference type="Gene3D" id="3.20.20.140">
    <property type="entry name" value="Metal-dependent hydrolases"/>
    <property type="match status" value="1"/>
</dbReference>
<dbReference type="PANTHER" id="PTHR10443">
    <property type="entry name" value="MICROSOMAL DIPEPTIDASE"/>
    <property type="match status" value="1"/>
</dbReference>
<dbReference type="STRING" id="1232681.ADIS_2675"/>
<keyword evidence="1" id="KW-0224">Dipeptidase</keyword>
<dbReference type="PROSITE" id="PS51365">
    <property type="entry name" value="RENAL_DIPEPTIDASE_2"/>
    <property type="match status" value="1"/>
</dbReference>
<dbReference type="OrthoDB" id="9804920at2"/>
<dbReference type="InterPro" id="IPR032466">
    <property type="entry name" value="Metal_Hydrolase"/>
</dbReference>
<keyword evidence="1" id="KW-0378">Hydrolase</keyword>
<accession>R7ZS28</accession>
<organism evidence="1 2">
    <name type="scientific">Lunatimonas lonarensis</name>
    <dbReference type="NCBI Taxonomy" id="1232681"/>
    <lineage>
        <taxon>Bacteria</taxon>
        <taxon>Pseudomonadati</taxon>
        <taxon>Bacteroidota</taxon>
        <taxon>Cytophagia</taxon>
        <taxon>Cytophagales</taxon>
        <taxon>Cyclobacteriaceae</taxon>
    </lineage>
</organism>
<dbReference type="PANTHER" id="PTHR10443:SF12">
    <property type="entry name" value="DIPEPTIDASE"/>
    <property type="match status" value="1"/>
</dbReference>
<dbReference type="GO" id="GO:0070573">
    <property type="term" value="F:metallodipeptidase activity"/>
    <property type="evidence" value="ECO:0007669"/>
    <property type="project" value="InterPro"/>
</dbReference>
<dbReference type="Pfam" id="PF01244">
    <property type="entry name" value="Peptidase_M19"/>
    <property type="match status" value="1"/>
</dbReference>
<keyword evidence="2" id="KW-1185">Reference proteome</keyword>
<dbReference type="Proteomes" id="UP000013909">
    <property type="component" value="Unassembled WGS sequence"/>
</dbReference>
<dbReference type="RefSeq" id="WP_010854810.1">
    <property type="nucleotide sequence ID" value="NZ_AQHR01000073.1"/>
</dbReference>